<name>A0A2Z2P1N2_9GAMM</name>
<dbReference type="Pfam" id="PF07690">
    <property type="entry name" value="MFS_1"/>
    <property type="match status" value="1"/>
</dbReference>
<dbReference type="PROSITE" id="PS00216">
    <property type="entry name" value="SUGAR_TRANSPORT_1"/>
    <property type="match status" value="1"/>
</dbReference>
<dbReference type="PANTHER" id="PTHR43124">
    <property type="entry name" value="PURINE EFFLUX PUMP PBUE"/>
    <property type="match status" value="1"/>
</dbReference>
<sequence length="387" mass="41929">MSRSRFLLPVLLACASLTVMAGATIAPGLPGLLEHFSDHPDAEYLTRFIITVPGLAIAITAPIAGCLADRLGRRTLLQAGVALYIVAGSAGLWLDDLSLLLWSRLLLGGAVGMIMVCSMALLTDHFQGAERDRAMGIQSSAMSAGGIIFISAGSILADWSWRAPFAVYLVPILLFPLIYKYVSKPPENQDEPGAMDGHFPVRHALYIYSLGFITMLLFYVVPTQLPFYAIELGADSLKYAGFAVVLSQVFSSVASANYQRLRKVLGNQEILFSSFLCMAVGFYLLSQASTLTQLYLSMPLIGLGLGFNFPNLTIWLMSQVPSTMRGRASGGISTAVFLGQFLSPLLSQPLVVRFGLEGAFFGVMLLMLLFVVVPSGLLLWREHSLSR</sequence>
<dbReference type="CDD" id="cd17473">
    <property type="entry name" value="MFS_arabinose_efflux_permease_like"/>
    <property type="match status" value="1"/>
</dbReference>
<dbReference type="GO" id="GO:0022857">
    <property type="term" value="F:transmembrane transporter activity"/>
    <property type="evidence" value="ECO:0007669"/>
    <property type="project" value="InterPro"/>
</dbReference>
<feature type="transmembrane region" description="Helical" evidence="6">
    <location>
        <begin position="100"/>
        <end position="122"/>
    </location>
</feature>
<evidence type="ECO:0000256" key="3">
    <source>
        <dbReference type="ARBA" id="ARBA00022692"/>
    </source>
</evidence>
<dbReference type="Gene3D" id="1.20.1250.20">
    <property type="entry name" value="MFS general substrate transporter like domains"/>
    <property type="match status" value="1"/>
</dbReference>
<feature type="transmembrane region" description="Helical" evidence="6">
    <location>
        <begin position="328"/>
        <end position="347"/>
    </location>
</feature>
<keyword evidence="4 6" id="KW-1133">Transmembrane helix</keyword>
<comment type="subcellular location">
    <subcellularLocation>
        <location evidence="1">Cell membrane</location>
        <topology evidence="1">Multi-pass membrane protein</topology>
    </subcellularLocation>
</comment>
<keyword evidence="2" id="KW-1003">Cell membrane</keyword>
<dbReference type="PANTHER" id="PTHR43124:SF3">
    <property type="entry name" value="CHLORAMPHENICOL EFFLUX PUMP RV0191"/>
    <property type="match status" value="1"/>
</dbReference>
<feature type="transmembrane region" description="Helical" evidence="6">
    <location>
        <begin position="240"/>
        <end position="258"/>
    </location>
</feature>
<evidence type="ECO:0000313" key="10">
    <source>
        <dbReference type="Proteomes" id="UP000250079"/>
    </source>
</evidence>
<dbReference type="InterPro" id="IPR020846">
    <property type="entry name" value="MFS_dom"/>
</dbReference>
<keyword evidence="7" id="KW-0732">Signal</keyword>
<dbReference type="InterPro" id="IPR011701">
    <property type="entry name" value="MFS"/>
</dbReference>
<feature type="chain" id="PRO_5016325766" evidence="7">
    <location>
        <begin position="22"/>
        <end position="387"/>
    </location>
</feature>
<evidence type="ECO:0000256" key="1">
    <source>
        <dbReference type="ARBA" id="ARBA00004651"/>
    </source>
</evidence>
<accession>A0A2Z2P1N2</accession>
<feature type="transmembrane region" description="Helical" evidence="6">
    <location>
        <begin position="75"/>
        <end position="94"/>
    </location>
</feature>
<feature type="transmembrane region" description="Helical" evidence="6">
    <location>
        <begin position="45"/>
        <end position="68"/>
    </location>
</feature>
<dbReference type="InterPro" id="IPR005829">
    <property type="entry name" value="Sugar_transporter_CS"/>
</dbReference>
<feature type="transmembrane region" description="Helical" evidence="6">
    <location>
        <begin position="203"/>
        <end position="220"/>
    </location>
</feature>
<evidence type="ECO:0000256" key="6">
    <source>
        <dbReference type="SAM" id="Phobius"/>
    </source>
</evidence>
<feature type="transmembrane region" description="Helical" evidence="6">
    <location>
        <begin position="270"/>
        <end position="288"/>
    </location>
</feature>
<dbReference type="InterPro" id="IPR036259">
    <property type="entry name" value="MFS_trans_sf"/>
</dbReference>
<evidence type="ECO:0000256" key="5">
    <source>
        <dbReference type="ARBA" id="ARBA00023136"/>
    </source>
</evidence>
<keyword evidence="3 6" id="KW-0812">Transmembrane</keyword>
<dbReference type="AlphaFoldDB" id="A0A2Z2P1N2"/>
<feature type="transmembrane region" description="Helical" evidence="6">
    <location>
        <begin position="359"/>
        <end position="380"/>
    </location>
</feature>
<dbReference type="InterPro" id="IPR050189">
    <property type="entry name" value="MFS_Efflux_Transporters"/>
</dbReference>
<keyword evidence="5 6" id="KW-0472">Membrane</keyword>
<gene>
    <name evidence="9" type="primary">ymfD</name>
    <name evidence="9" type="ORF">IMCC3135_21500</name>
</gene>
<dbReference type="OrthoDB" id="9812221at2"/>
<dbReference type="EMBL" id="CP018632">
    <property type="protein sequence ID" value="ASJ74377.1"/>
    <property type="molecule type" value="Genomic_DNA"/>
</dbReference>
<evidence type="ECO:0000256" key="2">
    <source>
        <dbReference type="ARBA" id="ARBA00022475"/>
    </source>
</evidence>
<protein>
    <submittedName>
        <fullName evidence="9">Bacillibactin exporter</fullName>
    </submittedName>
</protein>
<dbReference type="SUPFAM" id="SSF103473">
    <property type="entry name" value="MFS general substrate transporter"/>
    <property type="match status" value="1"/>
</dbReference>
<evidence type="ECO:0000256" key="4">
    <source>
        <dbReference type="ARBA" id="ARBA00022989"/>
    </source>
</evidence>
<dbReference type="KEGG" id="gai:IMCC3135_21500"/>
<feature type="transmembrane region" description="Helical" evidence="6">
    <location>
        <begin position="294"/>
        <end position="316"/>
    </location>
</feature>
<reference evidence="9 10" key="1">
    <citation type="submission" date="2016-12" db="EMBL/GenBank/DDBJ databases">
        <authorList>
            <person name="Song W.-J."/>
            <person name="Kurnit D.M."/>
        </authorList>
    </citation>
    <scope>NUCLEOTIDE SEQUENCE [LARGE SCALE GENOMIC DNA]</scope>
    <source>
        <strain evidence="9 10">IMCC3135</strain>
    </source>
</reference>
<proteinExistence type="predicted"/>
<dbReference type="PROSITE" id="PS50850">
    <property type="entry name" value="MFS"/>
    <property type="match status" value="1"/>
</dbReference>
<feature type="domain" description="Major facilitator superfamily (MFS) profile" evidence="8">
    <location>
        <begin position="7"/>
        <end position="383"/>
    </location>
</feature>
<organism evidence="9 10">
    <name type="scientific">Granulosicoccus antarcticus IMCC3135</name>
    <dbReference type="NCBI Taxonomy" id="1192854"/>
    <lineage>
        <taxon>Bacteria</taxon>
        <taxon>Pseudomonadati</taxon>
        <taxon>Pseudomonadota</taxon>
        <taxon>Gammaproteobacteria</taxon>
        <taxon>Chromatiales</taxon>
        <taxon>Granulosicoccaceae</taxon>
        <taxon>Granulosicoccus</taxon>
    </lineage>
</organism>
<feature type="transmembrane region" description="Helical" evidence="6">
    <location>
        <begin position="134"/>
        <end position="157"/>
    </location>
</feature>
<evidence type="ECO:0000256" key="7">
    <source>
        <dbReference type="SAM" id="SignalP"/>
    </source>
</evidence>
<evidence type="ECO:0000313" key="9">
    <source>
        <dbReference type="EMBL" id="ASJ74377.1"/>
    </source>
</evidence>
<dbReference type="GO" id="GO:0005886">
    <property type="term" value="C:plasma membrane"/>
    <property type="evidence" value="ECO:0007669"/>
    <property type="project" value="UniProtKB-SubCell"/>
</dbReference>
<keyword evidence="10" id="KW-1185">Reference proteome</keyword>
<evidence type="ECO:0000259" key="8">
    <source>
        <dbReference type="PROSITE" id="PS50850"/>
    </source>
</evidence>
<feature type="signal peptide" evidence="7">
    <location>
        <begin position="1"/>
        <end position="21"/>
    </location>
</feature>
<feature type="transmembrane region" description="Helical" evidence="6">
    <location>
        <begin position="163"/>
        <end position="182"/>
    </location>
</feature>
<dbReference type="RefSeq" id="WP_088919414.1">
    <property type="nucleotide sequence ID" value="NZ_CP018632.1"/>
</dbReference>
<dbReference type="Proteomes" id="UP000250079">
    <property type="component" value="Chromosome"/>
</dbReference>